<keyword evidence="2" id="KW-1185">Reference proteome</keyword>
<name>A0A142KBU5_9CAUD</name>
<dbReference type="GeneID" id="29123864"/>
<dbReference type="Proteomes" id="UP000204189">
    <property type="component" value="Segment"/>
</dbReference>
<gene>
    <name evidence="1" type="primary">9</name>
    <name evidence="1" type="ORF">SEA_EMALYN_9</name>
</gene>
<dbReference type="KEGG" id="vg:29123864"/>
<sequence>MRALYPIGYEAYTGEGEDDYGNTLDSWAPSVQRKIYGANPPDSNEDLSSGPNRLVVTRLLLIPKNQSWSPRDRVTLPDEPGYTYEVEGVAGDARRNPFRWNPGGTIVVRRVDG</sequence>
<reference evidence="2" key="1">
    <citation type="submission" date="2016-03" db="EMBL/GenBank/DDBJ databases">
        <authorList>
            <person name="Ploux O."/>
        </authorList>
    </citation>
    <scope>NUCLEOTIDE SEQUENCE [LARGE SCALE GENOMIC DNA]</scope>
</reference>
<proteinExistence type="predicted"/>
<organism evidence="1 2">
    <name type="scientific">Gordonia phage Emalyn</name>
    <dbReference type="NCBI Taxonomy" id="1821552"/>
    <lineage>
        <taxon>Viruses</taxon>
        <taxon>Duplodnaviria</taxon>
        <taxon>Heunggongvirae</taxon>
        <taxon>Uroviricota</taxon>
        <taxon>Caudoviricetes</taxon>
        <taxon>Emalynvirus</taxon>
        <taxon>Emalynvirus emalyn</taxon>
    </lineage>
</organism>
<dbReference type="RefSeq" id="YP_009301450.1">
    <property type="nucleotide sequence ID" value="NC_031234.1"/>
</dbReference>
<dbReference type="OrthoDB" id="15961at10239"/>
<accession>A0A142KBU5</accession>
<dbReference type="EMBL" id="KU963260">
    <property type="protein sequence ID" value="AMS03578.1"/>
    <property type="molecule type" value="Genomic_DNA"/>
</dbReference>
<evidence type="ECO:0000313" key="2">
    <source>
        <dbReference type="Proteomes" id="UP000204189"/>
    </source>
</evidence>
<protein>
    <submittedName>
        <fullName evidence="1">Head-to-tail stopper</fullName>
    </submittedName>
</protein>
<evidence type="ECO:0000313" key="1">
    <source>
        <dbReference type="EMBL" id="AMS03578.1"/>
    </source>
</evidence>